<reference evidence="1 2" key="1">
    <citation type="submission" date="2020-08" db="EMBL/GenBank/DDBJ databases">
        <title>Cohnella phylogeny.</title>
        <authorList>
            <person name="Dunlap C."/>
        </authorList>
    </citation>
    <scope>NUCLEOTIDE SEQUENCE [LARGE SCALE GENOMIC DNA]</scope>
    <source>
        <strain evidence="1 2">DSM 25241</strain>
    </source>
</reference>
<name>A0A841T524_9BACL</name>
<accession>A0A841T524</accession>
<dbReference type="Proteomes" id="UP000535838">
    <property type="component" value="Unassembled WGS sequence"/>
</dbReference>
<sequence length="92" mass="10388">MTEHPLHQRVERLKAAELLVYRMAYYLLQEERLAIAAAKRTLLALAGREDWDAKSPSDREALLRTIAIKEALQAAKDAEIGSELPFASRGNR</sequence>
<proteinExistence type="predicted"/>
<dbReference type="EMBL" id="JACJVQ010000019">
    <property type="protein sequence ID" value="MBB6636957.1"/>
    <property type="molecule type" value="Genomic_DNA"/>
</dbReference>
<gene>
    <name evidence="1" type="ORF">H7B67_22750</name>
</gene>
<keyword evidence="2" id="KW-1185">Reference proteome</keyword>
<dbReference type="RefSeq" id="WP_185122151.1">
    <property type="nucleotide sequence ID" value="NZ_JACJVQ010000019.1"/>
</dbReference>
<evidence type="ECO:0000313" key="2">
    <source>
        <dbReference type="Proteomes" id="UP000535838"/>
    </source>
</evidence>
<organism evidence="1 2">
    <name type="scientific">Cohnella thailandensis</name>
    <dbReference type="NCBI Taxonomy" id="557557"/>
    <lineage>
        <taxon>Bacteria</taxon>
        <taxon>Bacillati</taxon>
        <taxon>Bacillota</taxon>
        <taxon>Bacilli</taxon>
        <taxon>Bacillales</taxon>
        <taxon>Paenibacillaceae</taxon>
        <taxon>Cohnella</taxon>
    </lineage>
</organism>
<protein>
    <submittedName>
        <fullName evidence="1">Uncharacterized protein</fullName>
    </submittedName>
</protein>
<evidence type="ECO:0000313" key="1">
    <source>
        <dbReference type="EMBL" id="MBB6636957.1"/>
    </source>
</evidence>
<comment type="caution">
    <text evidence="1">The sequence shown here is derived from an EMBL/GenBank/DDBJ whole genome shotgun (WGS) entry which is preliminary data.</text>
</comment>
<dbReference type="AlphaFoldDB" id="A0A841T524"/>